<dbReference type="SUPFAM" id="SSF57850">
    <property type="entry name" value="RING/U-box"/>
    <property type="match status" value="1"/>
</dbReference>
<dbReference type="HOGENOM" id="CLU_013137_21_1_1"/>
<dbReference type="SMART" id="SM00184">
    <property type="entry name" value="RING"/>
    <property type="match status" value="1"/>
</dbReference>
<dbReference type="Pfam" id="PF13639">
    <property type="entry name" value="zf-RING_2"/>
    <property type="match status" value="1"/>
</dbReference>
<dbReference type="PANTHER" id="PTHR45931">
    <property type="entry name" value="SI:CH211-59O9.10"/>
    <property type="match status" value="1"/>
</dbReference>
<dbReference type="Gramene" id="ERN08276">
    <property type="protein sequence ID" value="ERN08276"/>
    <property type="gene ID" value="AMTR_s04543p00000270"/>
</dbReference>
<proteinExistence type="predicted"/>
<dbReference type="KEGG" id="atr:18436523"/>
<dbReference type="OrthoDB" id="8062037at2759"/>
<evidence type="ECO:0000313" key="8">
    <source>
        <dbReference type="Proteomes" id="UP000017836"/>
    </source>
</evidence>
<reference evidence="8" key="1">
    <citation type="journal article" date="2013" name="Science">
        <title>The Amborella genome and the evolution of flowering plants.</title>
        <authorList>
            <consortium name="Amborella Genome Project"/>
        </authorList>
    </citation>
    <scope>NUCLEOTIDE SEQUENCE [LARGE SCALE GENOMIC DNA]</scope>
</reference>
<dbReference type="Proteomes" id="UP000017836">
    <property type="component" value="Unassembled WGS sequence"/>
</dbReference>
<dbReference type="AlphaFoldDB" id="U5CVW5"/>
<sequence>MQCPRHISRNPQPPDEESRTKTGLAPEVFSSFPTSKISTDAVPSPYFSKSNDCVICLEGFLDDEVVKELQPCLHAFHGDCVDKWLDRDNRCPSCRGSLIQP</sequence>
<dbReference type="PANTHER" id="PTHR45931:SF19">
    <property type="entry name" value="CHROMOSOME UNDETERMINED SCAFFOLD_3, WHOLE GENOME SHOTGUN SEQUENCE"/>
    <property type="match status" value="1"/>
</dbReference>
<dbReference type="InterPro" id="IPR001841">
    <property type="entry name" value="Znf_RING"/>
</dbReference>
<keyword evidence="2 4" id="KW-0863">Zinc-finger</keyword>
<gene>
    <name evidence="7" type="ORF">AMTR_s04543p00000270</name>
</gene>
<keyword evidence="3" id="KW-0862">Zinc</keyword>
<evidence type="ECO:0000256" key="5">
    <source>
        <dbReference type="SAM" id="MobiDB-lite"/>
    </source>
</evidence>
<evidence type="ECO:0000256" key="2">
    <source>
        <dbReference type="ARBA" id="ARBA00022771"/>
    </source>
</evidence>
<dbReference type="InterPro" id="IPR013083">
    <property type="entry name" value="Znf_RING/FYVE/PHD"/>
</dbReference>
<feature type="domain" description="RING-type" evidence="6">
    <location>
        <begin position="53"/>
        <end position="95"/>
    </location>
</feature>
<accession>U5CVW5</accession>
<evidence type="ECO:0000256" key="3">
    <source>
        <dbReference type="ARBA" id="ARBA00022833"/>
    </source>
</evidence>
<organism evidence="7 8">
    <name type="scientific">Amborella trichopoda</name>
    <dbReference type="NCBI Taxonomy" id="13333"/>
    <lineage>
        <taxon>Eukaryota</taxon>
        <taxon>Viridiplantae</taxon>
        <taxon>Streptophyta</taxon>
        <taxon>Embryophyta</taxon>
        <taxon>Tracheophyta</taxon>
        <taxon>Spermatophyta</taxon>
        <taxon>Magnoliopsida</taxon>
        <taxon>Amborellales</taxon>
        <taxon>Amborellaceae</taxon>
        <taxon>Amborella</taxon>
    </lineage>
</organism>
<dbReference type="EMBL" id="KI393538">
    <property type="protein sequence ID" value="ERN08276.1"/>
    <property type="molecule type" value="Genomic_DNA"/>
</dbReference>
<protein>
    <recommendedName>
        <fullName evidence="6">RING-type domain-containing protein</fullName>
    </recommendedName>
</protein>
<evidence type="ECO:0000256" key="4">
    <source>
        <dbReference type="PROSITE-ProRule" id="PRU00175"/>
    </source>
</evidence>
<dbReference type="InterPro" id="IPR051834">
    <property type="entry name" value="RING_finger_E3_ligase"/>
</dbReference>
<dbReference type="Gene3D" id="3.30.40.10">
    <property type="entry name" value="Zinc/RING finger domain, C3HC4 (zinc finger)"/>
    <property type="match status" value="1"/>
</dbReference>
<keyword evidence="8" id="KW-1185">Reference proteome</keyword>
<evidence type="ECO:0000259" key="6">
    <source>
        <dbReference type="PROSITE" id="PS50089"/>
    </source>
</evidence>
<evidence type="ECO:0000256" key="1">
    <source>
        <dbReference type="ARBA" id="ARBA00022723"/>
    </source>
</evidence>
<keyword evidence="1" id="KW-0479">Metal-binding</keyword>
<dbReference type="GO" id="GO:0008270">
    <property type="term" value="F:zinc ion binding"/>
    <property type="evidence" value="ECO:0007669"/>
    <property type="project" value="UniProtKB-KW"/>
</dbReference>
<name>U5CVW5_AMBTC</name>
<evidence type="ECO:0000313" key="7">
    <source>
        <dbReference type="EMBL" id="ERN08276.1"/>
    </source>
</evidence>
<dbReference type="eggNOG" id="KOG0800">
    <property type="taxonomic scope" value="Eukaryota"/>
</dbReference>
<dbReference type="PROSITE" id="PS50089">
    <property type="entry name" value="ZF_RING_2"/>
    <property type="match status" value="1"/>
</dbReference>
<feature type="region of interest" description="Disordered" evidence="5">
    <location>
        <begin position="1"/>
        <end position="25"/>
    </location>
</feature>